<dbReference type="InterPro" id="IPR050515">
    <property type="entry name" value="Beta-lactam/transpept"/>
</dbReference>
<dbReference type="EMBL" id="PFED01000126">
    <property type="protein sequence ID" value="PJE62793.1"/>
    <property type="molecule type" value="Genomic_DNA"/>
</dbReference>
<sequence length="306" mass="33923">SPSFDPSTILSKSNGYAVLSEDAQKPLLNRALLGTYPPGSVIKPLIALGALEDDIINIHTEFEDTGVLRIGDTSFGNWYFLQYGKKEGMVDVRKAIARSNDIFFYQIGKKSGIERMHKWFTQFGLADTDMSDFFPQQLGILPNDTWKQKQYAQPWFLGDTVNVSIGQGYILVNPVQMHKAITVIASNGLQCAFQVELKQKYDCVRIKFSEQNIQEVREGMRQACETGGTAWPFFDFTVKGKRIHVGCKTGTAESQGNGSDPHAWFSVFAPFDNPSIVITVLVENGGEGSSVAAPIAKEILTKYFSP</sequence>
<dbReference type="Pfam" id="PF00905">
    <property type="entry name" value="Transpeptidase"/>
    <property type="match status" value="1"/>
</dbReference>
<evidence type="ECO:0000313" key="3">
    <source>
        <dbReference type="Proteomes" id="UP000229554"/>
    </source>
</evidence>
<dbReference type="AlphaFoldDB" id="A0A2M8KSA9"/>
<dbReference type="InterPro" id="IPR001460">
    <property type="entry name" value="PCN-bd_Tpept"/>
</dbReference>
<dbReference type="GO" id="GO:0071972">
    <property type="term" value="F:peptidoglycan L,D-transpeptidase activity"/>
    <property type="evidence" value="ECO:0007669"/>
    <property type="project" value="TreeGrafter"/>
</dbReference>
<reference evidence="3" key="1">
    <citation type="submission" date="2017-09" db="EMBL/GenBank/DDBJ databases">
        <title>Depth-based differentiation of microbial function through sediment-hosted aquifers and enrichment of novel symbionts in the deep terrestrial subsurface.</title>
        <authorList>
            <person name="Probst A.J."/>
            <person name="Ladd B."/>
            <person name="Jarett J.K."/>
            <person name="Geller-Mcgrath D.E."/>
            <person name="Sieber C.M.K."/>
            <person name="Emerson J.B."/>
            <person name="Anantharaman K."/>
            <person name="Thomas B.C."/>
            <person name="Malmstrom R."/>
            <person name="Stieglmeier M."/>
            <person name="Klingl A."/>
            <person name="Woyke T."/>
            <person name="Ryan C.M."/>
            <person name="Banfield J.F."/>
        </authorList>
    </citation>
    <scope>NUCLEOTIDE SEQUENCE [LARGE SCALE GENOMIC DNA]</scope>
</reference>
<proteinExistence type="predicted"/>
<dbReference type="PANTHER" id="PTHR30627:SF2">
    <property type="entry name" value="PEPTIDOGLYCAN D,D-TRANSPEPTIDASE MRDA"/>
    <property type="match status" value="1"/>
</dbReference>
<organism evidence="2 3">
    <name type="scientific">Candidatus Roizmanbacteria bacterium CG10_big_fil_rev_8_21_14_0_10_39_6</name>
    <dbReference type="NCBI Taxonomy" id="1974853"/>
    <lineage>
        <taxon>Bacteria</taxon>
        <taxon>Candidatus Roizmaniibacteriota</taxon>
    </lineage>
</organism>
<feature type="non-terminal residue" evidence="2">
    <location>
        <position position="1"/>
    </location>
</feature>
<gene>
    <name evidence="2" type="ORF">COU88_03070</name>
</gene>
<feature type="domain" description="Penicillin-binding protein transpeptidase" evidence="1">
    <location>
        <begin position="2"/>
        <end position="300"/>
    </location>
</feature>
<evidence type="ECO:0000313" key="2">
    <source>
        <dbReference type="EMBL" id="PJE62793.1"/>
    </source>
</evidence>
<dbReference type="GO" id="GO:0071555">
    <property type="term" value="P:cell wall organization"/>
    <property type="evidence" value="ECO:0007669"/>
    <property type="project" value="TreeGrafter"/>
</dbReference>
<dbReference type="GO" id="GO:0008658">
    <property type="term" value="F:penicillin binding"/>
    <property type="evidence" value="ECO:0007669"/>
    <property type="project" value="InterPro"/>
</dbReference>
<protein>
    <recommendedName>
        <fullName evidence="1">Penicillin-binding protein transpeptidase domain-containing protein</fullName>
    </recommendedName>
</protein>
<dbReference type="Gene3D" id="3.40.710.10">
    <property type="entry name" value="DD-peptidase/beta-lactamase superfamily"/>
    <property type="match status" value="1"/>
</dbReference>
<accession>A0A2M8KSA9</accession>
<dbReference type="SUPFAM" id="SSF56601">
    <property type="entry name" value="beta-lactamase/transpeptidase-like"/>
    <property type="match status" value="1"/>
</dbReference>
<dbReference type="Proteomes" id="UP000229554">
    <property type="component" value="Unassembled WGS sequence"/>
</dbReference>
<dbReference type="InterPro" id="IPR012338">
    <property type="entry name" value="Beta-lactam/transpept-like"/>
</dbReference>
<dbReference type="PANTHER" id="PTHR30627">
    <property type="entry name" value="PEPTIDOGLYCAN D,D-TRANSPEPTIDASE"/>
    <property type="match status" value="1"/>
</dbReference>
<name>A0A2M8KSA9_9BACT</name>
<dbReference type="GO" id="GO:0005886">
    <property type="term" value="C:plasma membrane"/>
    <property type="evidence" value="ECO:0007669"/>
    <property type="project" value="TreeGrafter"/>
</dbReference>
<evidence type="ECO:0000259" key="1">
    <source>
        <dbReference type="Pfam" id="PF00905"/>
    </source>
</evidence>
<comment type="caution">
    <text evidence="2">The sequence shown here is derived from an EMBL/GenBank/DDBJ whole genome shotgun (WGS) entry which is preliminary data.</text>
</comment>